<protein>
    <recommendedName>
        <fullName evidence="4">Bacterial repeat domain-containing protein</fullName>
    </recommendedName>
</protein>
<keyword evidence="3" id="KW-1185">Reference proteome</keyword>
<dbReference type="Proteomes" id="UP001628220">
    <property type="component" value="Unassembled WGS sequence"/>
</dbReference>
<sequence>MRKLLLFISALIASVTMLLSESLTPVYDIGGVVRESKSMLSVGETTRPATAMDFGAAIEATALTLAKPMMAPEGATMHKITVIQPENGVITIYGADKKTVLQPDAGGVYSIADDADFYVKVVPNAGCRIESVKVGDDTYSRANGNLEPKEDGSYWGYNYAQKDITISAVIIEFLESAVTFETSYEEGKVLFAVAVWNEAYSDYAGIYSGDKVQKGTKLKLAAYSSDKATYQIKAIVVTPEGEEPIRLAVTDADLDQDGNYVKYYTMPGKAITVSPEYTGGTVVVNPKLTFQESYEGGKILVLAEYDSKNNNTIAIHSGEEVPAGTLVTMTVRVTQPRVYKPKSITFEVEGKIPFTRKLSDDGDGDYSCMYTIKEDAKATLNYVINAPQKVTITLTAPAPAEGTLAVSVGGTDIAPVNGVVSVEKGKTVRITATPTAQYQVEAITIDGVAYSIANGKAVADADAIYAEVVASANIASCTATFKSKKTMRHLTVIQPENGVITIYGEDKKTALQPDGSGVYSVEDNGDFYVKIVPNTGCQIESVTIGGNTYSKANGQLYLMSDGSYWGYNYAQSDITISAVIVESLESAVTFESSYEDGKVLLAVAAWNDTYSDYVNIYSGYNVQKGRKLKLGAYSSDKATYQIKAIVVTPEGEDPIRLEVADADLAQDGSYVKYYTMPGKAITVSLEYTGATVVVNPKLTFQESYEGGKILVTAEYDDKDNNPVAIHSGDEVPVGAMVTMSAKATEQGVYKLKSFTFEVEGKDPYTKKLSNDGDDIYYCFYFIEEDAKATLNYENAPEKVKITLTAPAAEEGTLTVSVGSKKLTPVDGVVSVEKGKTVRITATPTAKYEAESITIDGVAYTVANGKAVADAATGAIYAEVVANADIASCTATFKLKKVIVHITVTQPENGTITLLGADKTTVLQPAANGTYDLDENAAYYVKVEPKAEYLIKSITVGDEVFSKDKGNLTLNEDGSYLGNFTATKDISISALMEKVPVVEKHAVNYSPTQANGDIFLVVRMKGDDGQYKYLRSGAEVPVGTNLLLVAAPMKGKSIVKAFVVTPEGEDPIKLPVTDADKDNLGAYTKEYVMPAKAITVTLDIEQPAPDPVVKFKESYENGDIMISASYVNKNNKTVKVYNGDAVPMNAKLKIGAMFSETAKKKYQLFSITLNTKGGSITLPLKSDGKGYYYCEYVVKSDVEAELDYKEAVAYYKIMIIQPTEGTISAKVGNETYSSNTPVKEGSVIDFTFTPSNEKYNVKSWLLDGNAVENTKDKNTYRLTVTKDASVGVAVYSPIENVAAQKLVVRLAGNELLVSGCADNAVVRIYDITGRNLIETVEKRIDMSGYAAGIYFVKVDGAVVKVVR</sequence>
<proteinExistence type="predicted"/>
<comment type="caution">
    <text evidence="2">The sequence shown here is derived from an EMBL/GenBank/DDBJ whole genome shotgun (WGS) entry which is preliminary data.</text>
</comment>
<reference evidence="2 3" key="1">
    <citation type="journal article" date="2025" name="Int. J. Syst. Evol. Microbiol.">
        <title>Desulfovibrio falkowii sp. nov., Porphyromonas miyakawae sp. nov., Mediterraneibacter flintii sp. nov. and Owariibacterium komagatae gen. nov., sp. nov., isolated from human faeces.</title>
        <authorList>
            <person name="Hamaguchi T."/>
            <person name="Ohara M."/>
            <person name="Hisatomi A."/>
            <person name="Sekiguchi K."/>
            <person name="Takeda J.I."/>
            <person name="Ueyama J."/>
            <person name="Ito M."/>
            <person name="Nishiwaki H."/>
            <person name="Ogi T."/>
            <person name="Hirayama M."/>
            <person name="Ohkuma M."/>
            <person name="Sakamoto M."/>
            <person name="Ohno K."/>
        </authorList>
    </citation>
    <scope>NUCLEOTIDE SEQUENCE [LARGE SCALE GENOMIC DNA]</scope>
    <source>
        <strain evidence="2 3">13CB11C</strain>
    </source>
</reference>
<evidence type="ECO:0000313" key="3">
    <source>
        <dbReference type="Proteomes" id="UP001628220"/>
    </source>
</evidence>
<feature type="chain" id="PRO_5047520060" description="Bacterial repeat domain-containing protein" evidence="1">
    <location>
        <begin position="20"/>
        <end position="1362"/>
    </location>
</feature>
<gene>
    <name evidence="2" type="ORF">Tsumi_00850</name>
</gene>
<evidence type="ECO:0000256" key="1">
    <source>
        <dbReference type="SAM" id="SignalP"/>
    </source>
</evidence>
<keyword evidence="1" id="KW-0732">Signal</keyword>
<evidence type="ECO:0000313" key="2">
    <source>
        <dbReference type="EMBL" id="GAB1250981.1"/>
    </source>
</evidence>
<dbReference type="EMBL" id="BAAFSF010000001">
    <property type="protein sequence ID" value="GAB1250981.1"/>
    <property type="molecule type" value="Genomic_DNA"/>
</dbReference>
<feature type="signal peptide" evidence="1">
    <location>
        <begin position="1"/>
        <end position="19"/>
    </location>
</feature>
<evidence type="ECO:0008006" key="4">
    <source>
        <dbReference type="Google" id="ProtNLM"/>
    </source>
</evidence>
<organism evidence="2 3">
    <name type="scientific">Porphyromonas miyakawae</name>
    <dbReference type="NCBI Taxonomy" id="3137470"/>
    <lineage>
        <taxon>Bacteria</taxon>
        <taxon>Pseudomonadati</taxon>
        <taxon>Bacteroidota</taxon>
        <taxon>Bacteroidia</taxon>
        <taxon>Bacteroidales</taxon>
        <taxon>Porphyromonadaceae</taxon>
        <taxon>Porphyromonas</taxon>
    </lineage>
</organism>
<accession>A0ABQ0DZU6</accession>
<name>A0ABQ0DZU6_9PORP</name>
<dbReference type="RefSeq" id="WP_411914809.1">
    <property type="nucleotide sequence ID" value="NZ_BAAFSF010000001.1"/>
</dbReference>